<evidence type="ECO:0000259" key="2">
    <source>
        <dbReference type="PROSITE" id="PS51194"/>
    </source>
</evidence>
<dbReference type="Proteomes" id="UP000799118">
    <property type="component" value="Unassembled WGS sequence"/>
</dbReference>
<organism evidence="3 4">
    <name type="scientific">Gymnopus androsaceus JB14</name>
    <dbReference type="NCBI Taxonomy" id="1447944"/>
    <lineage>
        <taxon>Eukaryota</taxon>
        <taxon>Fungi</taxon>
        <taxon>Dikarya</taxon>
        <taxon>Basidiomycota</taxon>
        <taxon>Agaricomycotina</taxon>
        <taxon>Agaricomycetes</taxon>
        <taxon>Agaricomycetidae</taxon>
        <taxon>Agaricales</taxon>
        <taxon>Marasmiineae</taxon>
        <taxon>Omphalotaceae</taxon>
        <taxon>Gymnopus</taxon>
    </lineage>
</organism>
<reference evidence="3" key="1">
    <citation type="journal article" date="2019" name="Environ. Microbiol.">
        <title>Fungal ecological strategies reflected in gene transcription - a case study of two litter decomposers.</title>
        <authorList>
            <person name="Barbi F."/>
            <person name="Kohler A."/>
            <person name="Barry K."/>
            <person name="Baskaran P."/>
            <person name="Daum C."/>
            <person name="Fauchery L."/>
            <person name="Ihrmark K."/>
            <person name="Kuo A."/>
            <person name="LaButti K."/>
            <person name="Lipzen A."/>
            <person name="Morin E."/>
            <person name="Grigoriev I.V."/>
            <person name="Henrissat B."/>
            <person name="Lindahl B."/>
            <person name="Martin F."/>
        </authorList>
    </citation>
    <scope>NUCLEOTIDE SEQUENCE</scope>
    <source>
        <strain evidence="3">JB14</strain>
    </source>
</reference>
<proteinExistence type="predicted"/>
<dbReference type="InterPro" id="IPR027417">
    <property type="entry name" value="P-loop_NTPase"/>
</dbReference>
<dbReference type="SUPFAM" id="SSF52540">
    <property type="entry name" value="P-loop containing nucleoside triphosphate hydrolases"/>
    <property type="match status" value="1"/>
</dbReference>
<gene>
    <name evidence="3" type="ORF">BT96DRAFT_991622</name>
</gene>
<accession>A0A6A4HUT3</accession>
<feature type="domain" description="Helicase C-terminal" evidence="2">
    <location>
        <begin position="103"/>
        <end position="268"/>
    </location>
</feature>
<dbReference type="Pfam" id="PF00271">
    <property type="entry name" value="Helicase_C"/>
    <property type="match status" value="1"/>
</dbReference>
<evidence type="ECO:0000256" key="1">
    <source>
        <dbReference type="SAM" id="MobiDB-lite"/>
    </source>
</evidence>
<dbReference type="EMBL" id="ML769440">
    <property type="protein sequence ID" value="KAE9401956.1"/>
    <property type="molecule type" value="Genomic_DNA"/>
</dbReference>
<keyword evidence="4" id="KW-1185">Reference proteome</keyword>
<dbReference type="InterPro" id="IPR001650">
    <property type="entry name" value="Helicase_C-like"/>
</dbReference>
<evidence type="ECO:0000313" key="3">
    <source>
        <dbReference type="EMBL" id="KAE9401956.1"/>
    </source>
</evidence>
<dbReference type="OrthoDB" id="10261556at2759"/>
<dbReference type="PROSITE" id="PS51194">
    <property type="entry name" value="HELICASE_CTER"/>
    <property type="match status" value="1"/>
</dbReference>
<protein>
    <recommendedName>
        <fullName evidence="2">Helicase C-terminal domain-containing protein</fullName>
    </recommendedName>
</protein>
<feature type="region of interest" description="Disordered" evidence="1">
    <location>
        <begin position="283"/>
        <end position="304"/>
    </location>
</feature>
<dbReference type="Gene3D" id="3.40.50.300">
    <property type="entry name" value="P-loop containing nucleotide triphosphate hydrolases"/>
    <property type="match status" value="1"/>
</dbReference>
<evidence type="ECO:0000313" key="4">
    <source>
        <dbReference type="Proteomes" id="UP000799118"/>
    </source>
</evidence>
<name>A0A6A4HUT3_9AGAR</name>
<dbReference type="AlphaFoldDB" id="A0A6A4HUT3"/>
<sequence>MTRETTDLDEVLKDFGSGQYRVGFAGPKMALSNKFYTHVLDNPEFQCSIAAVIVDKAHNISEWVIADIQDKLGFGNDFKCILVSNEKLNVALSVCNLQHPRDTFSGLLFLFPCNDTSPEDFPQTLIYVNSCAEAEQIQDFLQKDCPEWIPHVVFEFYHQYIAEDHKAIIKKAIADGTLRAVSATDTLGMGMDFRGIKRVILWMEPCTFNLIIQRLGRCVCIFSELGEAIVFITKAALKHFLVKFDLESIENPEDAPNEEDPEWEDGEEGQVDVVEDVLLEDKDEDEDEDGDILMQASPEPEPTQCQGTKCRKVLTCIEAHGRWFLLWFLTTEKCPHIPWNKSMETIRSCPLHLVHLQAPGFSRKSLPEVFDAVQQELRVLREKFVTDLYGHSQFLITGKMILQDNIIAILAEHARSVVSVDTLKQQVYWHSDNQFRNNIFQVVTLVVVRFPDTVQMAKQLEDRECVLKALLQIKQRDLHEKLSLIHEACLGPVLAVQDGARQVCRAFLRLPQKNVYPD</sequence>